<reference evidence="2 3" key="1">
    <citation type="submission" date="2018-08" db="EMBL/GenBank/DDBJ databases">
        <title>Fulvimarina sp. 85, whole genome shotgun sequence.</title>
        <authorList>
            <person name="Tuo L."/>
        </authorList>
    </citation>
    <scope>NUCLEOTIDE SEQUENCE [LARGE SCALE GENOMIC DNA]</scope>
    <source>
        <strain evidence="2 3">85</strain>
    </source>
</reference>
<dbReference type="Proteomes" id="UP000264310">
    <property type="component" value="Unassembled WGS sequence"/>
</dbReference>
<gene>
    <name evidence="2" type="ORF">DYI37_04080</name>
</gene>
<proteinExistence type="predicted"/>
<dbReference type="AlphaFoldDB" id="A0A371X730"/>
<name>A0A371X730_9HYPH</name>
<accession>A0A371X730</accession>
<evidence type="ECO:0000313" key="3">
    <source>
        <dbReference type="Proteomes" id="UP000264310"/>
    </source>
</evidence>
<keyword evidence="3" id="KW-1185">Reference proteome</keyword>
<evidence type="ECO:0000256" key="1">
    <source>
        <dbReference type="SAM" id="MobiDB-lite"/>
    </source>
</evidence>
<sequence>MIASVSTFPRAGRIASVSFFGTAHNGLEDFVAALEKGPVDGSWLAGPLETRGAGIVRHLRSAAPGTVTALDIREAALLPGPAFVFGPGIAPVRYRLSGAAKERGEATSARSQAGRLVLDTNGQQPAARPAALMSTPRPSRARSEQVDLFGAAAE</sequence>
<feature type="region of interest" description="Disordered" evidence="1">
    <location>
        <begin position="105"/>
        <end position="154"/>
    </location>
</feature>
<organism evidence="2 3">
    <name type="scientific">Fulvimarina endophytica</name>
    <dbReference type="NCBI Taxonomy" id="2293836"/>
    <lineage>
        <taxon>Bacteria</taxon>
        <taxon>Pseudomonadati</taxon>
        <taxon>Pseudomonadota</taxon>
        <taxon>Alphaproteobacteria</taxon>
        <taxon>Hyphomicrobiales</taxon>
        <taxon>Aurantimonadaceae</taxon>
        <taxon>Fulvimarina</taxon>
    </lineage>
</organism>
<evidence type="ECO:0000313" key="2">
    <source>
        <dbReference type="EMBL" id="RFC65052.1"/>
    </source>
</evidence>
<comment type="caution">
    <text evidence="2">The sequence shown here is derived from an EMBL/GenBank/DDBJ whole genome shotgun (WGS) entry which is preliminary data.</text>
</comment>
<protein>
    <submittedName>
        <fullName evidence="2">Uncharacterized protein</fullName>
    </submittedName>
</protein>
<dbReference type="EMBL" id="QURL01000002">
    <property type="protein sequence ID" value="RFC65052.1"/>
    <property type="molecule type" value="Genomic_DNA"/>
</dbReference>
<dbReference type="RefSeq" id="WP_116681950.1">
    <property type="nucleotide sequence ID" value="NZ_QURL01000002.1"/>
</dbReference>